<evidence type="ECO:0000313" key="2">
    <source>
        <dbReference type="EMBL" id="OQR85849.1"/>
    </source>
</evidence>
<evidence type="ECO:0000256" key="1">
    <source>
        <dbReference type="SAM" id="MobiDB-lite"/>
    </source>
</evidence>
<organism evidence="2 3">
    <name type="scientific">Achlya hypogyna</name>
    <name type="common">Oomycete</name>
    <name type="synonym">Protoachlya hypogyna</name>
    <dbReference type="NCBI Taxonomy" id="1202772"/>
    <lineage>
        <taxon>Eukaryota</taxon>
        <taxon>Sar</taxon>
        <taxon>Stramenopiles</taxon>
        <taxon>Oomycota</taxon>
        <taxon>Saprolegniomycetes</taxon>
        <taxon>Saprolegniales</taxon>
        <taxon>Achlyaceae</taxon>
        <taxon>Achlya</taxon>
    </lineage>
</organism>
<comment type="caution">
    <text evidence="2">The sequence shown here is derived from an EMBL/GenBank/DDBJ whole genome shotgun (WGS) entry which is preliminary data.</text>
</comment>
<dbReference type="Proteomes" id="UP000243579">
    <property type="component" value="Unassembled WGS sequence"/>
</dbReference>
<dbReference type="EMBL" id="JNBR01001575">
    <property type="protein sequence ID" value="OQR85849.1"/>
    <property type="molecule type" value="Genomic_DNA"/>
</dbReference>
<dbReference type="AlphaFoldDB" id="A0A1V9YJF6"/>
<keyword evidence="3" id="KW-1185">Reference proteome</keyword>
<protein>
    <submittedName>
        <fullName evidence="2">Uncharacterized protein</fullName>
    </submittedName>
</protein>
<feature type="region of interest" description="Disordered" evidence="1">
    <location>
        <begin position="1"/>
        <end position="99"/>
    </location>
</feature>
<sequence>MGRDQPRSFADSYVKIGGMASPPIEVTRPRRDKRKPTYKTQERKPPSTQPRAQPAGEADAAQTSDTTQDARPHTDAERGAQREATATNTVPSGEHREVWQFKTTSSTTFGPDADKPRLFANVVSGRQARQPNGATPELLAMYEYCKVPKPARIENWRSPTTYERKIPTCVLNGTLPLDCPPEFLYQILPSNKLILFWRHMRYNYGHVQFGAPPNANLQPSMSSAALCRLFAPKLANDPYAAGVCEALRRDIHTAWISDDGQLVILSFNSKAKAAKWRKATVTFRAVL</sequence>
<feature type="compositionally biased region" description="Basic and acidic residues" evidence="1">
    <location>
        <begin position="68"/>
        <end position="81"/>
    </location>
</feature>
<gene>
    <name evidence="2" type="ORF">ACHHYP_11274</name>
</gene>
<dbReference type="OrthoDB" id="79510at2759"/>
<reference evidence="2 3" key="1">
    <citation type="journal article" date="2014" name="Genome Biol. Evol.">
        <title>The secreted proteins of Achlya hypogyna and Thraustotheca clavata identify the ancestral oomycete secretome and reveal gene acquisitions by horizontal gene transfer.</title>
        <authorList>
            <person name="Misner I."/>
            <person name="Blouin N."/>
            <person name="Leonard G."/>
            <person name="Richards T.A."/>
            <person name="Lane C.E."/>
        </authorList>
    </citation>
    <scope>NUCLEOTIDE SEQUENCE [LARGE SCALE GENOMIC DNA]</scope>
    <source>
        <strain evidence="2 3">ATCC 48635</strain>
    </source>
</reference>
<proteinExistence type="predicted"/>
<evidence type="ECO:0000313" key="3">
    <source>
        <dbReference type="Proteomes" id="UP000243579"/>
    </source>
</evidence>
<name>A0A1V9YJF6_ACHHY</name>
<accession>A0A1V9YJF6</accession>